<keyword evidence="2" id="KW-1185">Reference proteome</keyword>
<evidence type="ECO:0000313" key="1">
    <source>
        <dbReference type="EMBL" id="KOC67560.1"/>
    </source>
</evidence>
<dbReference type="Proteomes" id="UP000053825">
    <property type="component" value="Unassembled WGS sequence"/>
</dbReference>
<organism evidence="1 2">
    <name type="scientific">Habropoda laboriosa</name>
    <dbReference type="NCBI Taxonomy" id="597456"/>
    <lineage>
        <taxon>Eukaryota</taxon>
        <taxon>Metazoa</taxon>
        <taxon>Ecdysozoa</taxon>
        <taxon>Arthropoda</taxon>
        <taxon>Hexapoda</taxon>
        <taxon>Insecta</taxon>
        <taxon>Pterygota</taxon>
        <taxon>Neoptera</taxon>
        <taxon>Endopterygota</taxon>
        <taxon>Hymenoptera</taxon>
        <taxon>Apocrita</taxon>
        <taxon>Aculeata</taxon>
        <taxon>Apoidea</taxon>
        <taxon>Anthophila</taxon>
        <taxon>Apidae</taxon>
        <taxon>Habropoda</taxon>
    </lineage>
</organism>
<accession>A0A0L7R9K9</accession>
<dbReference type="EMBL" id="KQ414624">
    <property type="protein sequence ID" value="KOC67560.1"/>
    <property type="molecule type" value="Genomic_DNA"/>
</dbReference>
<sequence>MTGSKEVTGMKCVDWFSPERLPRNWHRQRMMDYQAPDASPPRSHLPFPFDLHHSDSVLFLLFLA</sequence>
<evidence type="ECO:0000313" key="2">
    <source>
        <dbReference type="Proteomes" id="UP000053825"/>
    </source>
</evidence>
<proteinExistence type="predicted"/>
<protein>
    <submittedName>
        <fullName evidence="1">Uncharacterized protein</fullName>
    </submittedName>
</protein>
<gene>
    <name evidence="1" type="ORF">WH47_10511</name>
</gene>
<dbReference type="AlphaFoldDB" id="A0A0L7R9K9"/>
<name>A0A0L7R9K9_9HYME</name>
<reference evidence="1 2" key="1">
    <citation type="submission" date="2015-07" db="EMBL/GenBank/DDBJ databases">
        <title>The genome of Habropoda laboriosa.</title>
        <authorList>
            <person name="Pan H."/>
            <person name="Kapheim K."/>
        </authorList>
    </citation>
    <scope>NUCLEOTIDE SEQUENCE [LARGE SCALE GENOMIC DNA]</scope>
    <source>
        <strain evidence="1">0110345459</strain>
    </source>
</reference>